<name>A0A8J3AER9_9ACTN</name>
<reference evidence="2" key="2">
    <citation type="submission" date="2020-09" db="EMBL/GenBank/DDBJ databases">
        <authorList>
            <person name="Sun Q."/>
            <person name="Zhou Y."/>
        </authorList>
    </citation>
    <scope>NUCLEOTIDE SEQUENCE</scope>
    <source>
        <strain evidence="2">CGMCC 1.14988</strain>
    </source>
</reference>
<dbReference type="PROSITE" id="PS51272">
    <property type="entry name" value="SLH"/>
    <property type="match status" value="1"/>
</dbReference>
<comment type="caution">
    <text evidence="2">The sequence shown here is derived from an EMBL/GenBank/DDBJ whole genome shotgun (WGS) entry which is preliminary data.</text>
</comment>
<gene>
    <name evidence="2" type="ORF">GCM10011354_19720</name>
</gene>
<sequence length="308" mass="32383">MASYLVRAIEAVIDEELPASDGAFPDQQGHHEVNIDKLAAIGVVEGRTDGTYDPSGVVTRAAMGSFLARSLDYLAERGFHPVPFDVQVSATADEQPSNLRHRLSGQVVDQFDTGYFLADVRFEVHRPTADGWSVVRSGTVVSGPGGELEYSYAGGDVEPGATDAVAACTVAAGEQFAPDAAVCATEDDDGELEPQADRRATLLGVDWGEPVEPTVATPGEYPSEAIAIDADAGVLDVQTLVPDTEFLRFGYLGDNDFQVEGADVTADAFTCAVATTIETDAQHSLSIFLDEDGTGIYALATAADVADC</sequence>
<evidence type="ECO:0000313" key="3">
    <source>
        <dbReference type="Proteomes" id="UP000650511"/>
    </source>
</evidence>
<feature type="domain" description="SLH" evidence="1">
    <location>
        <begin position="16"/>
        <end position="81"/>
    </location>
</feature>
<keyword evidence="3" id="KW-1185">Reference proteome</keyword>
<evidence type="ECO:0000259" key="1">
    <source>
        <dbReference type="PROSITE" id="PS51272"/>
    </source>
</evidence>
<dbReference type="Pfam" id="PF00395">
    <property type="entry name" value="SLH"/>
    <property type="match status" value="1"/>
</dbReference>
<evidence type="ECO:0000313" key="2">
    <source>
        <dbReference type="EMBL" id="GGI06564.1"/>
    </source>
</evidence>
<dbReference type="RefSeq" id="WP_229730572.1">
    <property type="nucleotide sequence ID" value="NZ_BMHA01000006.1"/>
</dbReference>
<proteinExistence type="predicted"/>
<protein>
    <recommendedName>
        <fullName evidence="1">SLH domain-containing protein</fullName>
    </recommendedName>
</protein>
<organism evidence="2 3">
    <name type="scientific">Egicoccus halophilus</name>
    <dbReference type="NCBI Taxonomy" id="1670830"/>
    <lineage>
        <taxon>Bacteria</taxon>
        <taxon>Bacillati</taxon>
        <taxon>Actinomycetota</taxon>
        <taxon>Nitriliruptoria</taxon>
        <taxon>Egicoccales</taxon>
        <taxon>Egicoccaceae</taxon>
        <taxon>Egicoccus</taxon>
    </lineage>
</organism>
<dbReference type="Proteomes" id="UP000650511">
    <property type="component" value="Unassembled WGS sequence"/>
</dbReference>
<dbReference type="EMBL" id="BMHA01000006">
    <property type="protein sequence ID" value="GGI06564.1"/>
    <property type="molecule type" value="Genomic_DNA"/>
</dbReference>
<dbReference type="InterPro" id="IPR001119">
    <property type="entry name" value="SLH_dom"/>
</dbReference>
<accession>A0A8J3AER9</accession>
<dbReference type="AlphaFoldDB" id="A0A8J3AER9"/>
<reference evidence="2" key="1">
    <citation type="journal article" date="2014" name="Int. J. Syst. Evol. Microbiol.">
        <title>Complete genome sequence of Corynebacterium casei LMG S-19264T (=DSM 44701T), isolated from a smear-ripened cheese.</title>
        <authorList>
            <consortium name="US DOE Joint Genome Institute (JGI-PGF)"/>
            <person name="Walter F."/>
            <person name="Albersmeier A."/>
            <person name="Kalinowski J."/>
            <person name="Ruckert C."/>
        </authorList>
    </citation>
    <scope>NUCLEOTIDE SEQUENCE</scope>
    <source>
        <strain evidence="2">CGMCC 1.14988</strain>
    </source>
</reference>